<dbReference type="Gramene" id="scaffold_703524.1">
    <property type="protein sequence ID" value="scaffold_703524.1"/>
    <property type="gene ID" value="scaffold_703524.1"/>
</dbReference>
<sequence length="100" mass="11658">MALLLGCSFSFQGFNKLPMLSQGISLSHKRVAFPPLSILMLPRLSLSYKIINSKKDDEDTKEDEMSEEATKEVDEEEKKEVTEKYEKFFENLKRFISLQY</sequence>
<feature type="compositionally biased region" description="Basic and acidic residues" evidence="1">
    <location>
        <begin position="68"/>
        <end position="77"/>
    </location>
</feature>
<gene>
    <name evidence="2" type="ORF">ARALYDRAFT_915782</name>
</gene>
<evidence type="ECO:0000313" key="3">
    <source>
        <dbReference type="Proteomes" id="UP000008694"/>
    </source>
</evidence>
<feature type="region of interest" description="Disordered" evidence="1">
    <location>
        <begin position="55"/>
        <end position="77"/>
    </location>
</feature>
<dbReference type="HOGENOM" id="CLU_2309926_0_0_1"/>
<dbReference type="EMBL" id="GL348719">
    <property type="protein sequence ID" value="EFH46741.1"/>
    <property type="molecule type" value="Genomic_DNA"/>
</dbReference>
<dbReference type="Proteomes" id="UP000008694">
    <property type="component" value="Unassembled WGS sequence"/>
</dbReference>
<protein>
    <submittedName>
        <fullName evidence="2">Predicted protein</fullName>
    </submittedName>
</protein>
<name>D7MI33_ARALL</name>
<accession>D7MI33</accession>
<keyword evidence="3" id="KW-1185">Reference proteome</keyword>
<evidence type="ECO:0000256" key="1">
    <source>
        <dbReference type="SAM" id="MobiDB-lite"/>
    </source>
</evidence>
<organism evidence="3">
    <name type="scientific">Arabidopsis lyrata subsp. lyrata</name>
    <name type="common">Lyre-leaved rock-cress</name>
    <dbReference type="NCBI Taxonomy" id="81972"/>
    <lineage>
        <taxon>Eukaryota</taxon>
        <taxon>Viridiplantae</taxon>
        <taxon>Streptophyta</taxon>
        <taxon>Embryophyta</taxon>
        <taxon>Tracheophyta</taxon>
        <taxon>Spermatophyta</taxon>
        <taxon>Magnoliopsida</taxon>
        <taxon>eudicotyledons</taxon>
        <taxon>Gunneridae</taxon>
        <taxon>Pentapetalae</taxon>
        <taxon>rosids</taxon>
        <taxon>malvids</taxon>
        <taxon>Brassicales</taxon>
        <taxon>Brassicaceae</taxon>
        <taxon>Camelineae</taxon>
        <taxon>Arabidopsis</taxon>
    </lineage>
</organism>
<reference evidence="3" key="1">
    <citation type="journal article" date="2011" name="Nat. Genet.">
        <title>The Arabidopsis lyrata genome sequence and the basis of rapid genome size change.</title>
        <authorList>
            <person name="Hu T.T."/>
            <person name="Pattyn P."/>
            <person name="Bakker E.G."/>
            <person name="Cao J."/>
            <person name="Cheng J.-F."/>
            <person name="Clark R.M."/>
            <person name="Fahlgren N."/>
            <person name="Fawcett J.A."/>
            <person name="Grimwood J."/>
            <person name="Gundlach H."/>
            <person name="Haberer G."/>
            <person name="Hollister J.D."/>
            <person name="Ossowski S."/>
            <person name="Ottilar R.P."/>
            <person name="Salamov A.A."/>
            <person name="Schneeberger K."/>
            <person name="Spannagl M."/>
            <person name="Wang X."/>
            <person name="Yang L."/>
            <person name="Nasrallah M.E."/>
            <person name="Bergelson J."/>
            <person name="Carrington J.C."/>
            <person name="Gaut B.S."/>
            <person name="Schmutz J."/>
            <person name="Mayer K.F.X."/>
            <person name="Van de Peer Y."/>
            <person name="Grigoriev I.V."/>
            <person name="Nordborg M."/>
            <person name="Weigel D."/>
            <person name="Guo Y.-L."/>
        </authorList>
    </citation>
    <scope>NUCLEOTIDE SEQUENCE [LARGE SCALE GENOMIC DNA]</scope>
    <source>
        <strain evidence="3">cv. MN47</strain>
    </source>
</reference>
<proteinExistence type="predicted"/>
<dbReference type="AlphaFoldDB" id="D7MI33"/>
<evidence type="ECO:0000313" key="2">
    <source>
        <dbReference type="EMBL" id="EFH46741.1"/>
    </source>
</evidence>